<feature type="region of interest" description="Disordered" evidence="2">
    <location>
        <begin position="778"/>
        <end position="817"/>
    </location>
</feature>
<feature type="region of interest" description="Disordered" evidence="2">
    <location>
        <begin position="706"/>
        <end position="763"/>
    </location>
</feature>
<evidence type="ECO:0000313" key="3">
    <source>
        <dbReference type="EMBL" id="OQN99591.1"/>
    </source>
</evidence>
<dbReference type="Proteomes" id="UP000192596">
    <property type="component" value="Unassembled WGS sequence"/>
</dbReference>
<feature type="compositionally biased region" description="Polar residues" evidence="2">
    <location>
        <begin position="913"/>
        <end position="922"/>
    </location>
</feature>
<feature type="region of interest" description="Disordered" evidence="2">
    <location>
        <begin position="573"/>
        <end position="599"/>
    </location>
</feature>
<name>A0A1V8SL40_9PEZI</name>
<evidence type="ECO:0000256" key="1">
    <source>
        <dbReference type="SAM" id="Coils"/>
    </source>
</evidence>
<protein>
    <submittedName>
        <fullName evidence="3">Uncharacterized protein</fullName>
    </submittedName>
</protein>
<keyword evidence="1" id="KW-0175">Coiled coil</keyword>
<evidence type="ECO:0000313" key="4">
    <source>
        <dbReference type="Proteomes" id="UP000192596"/>
    </source>
</evidence>
<feature type="compositionally biased region" description="Polar residues" evidence="2">
    <location>
        <begin position="401"/>
        <end position="425"/>
    </location>
</feature>
<feature type="coiled-coil region" evidence="1">
    <location>
        <begin position="505"/>
        <end position="547"/>
    </location>
</feature>
<feature type="compositionally biased region" description="Polar residues" evidence="2">
    <location>
        <begin position="24"/>
        <end position="53"/>
    </location>
</feature>
<feature type="compositionally biased region" description="Polar residues" evidence="2">
    <location>
        <begin position="164"/>
        <end position="173"/>
    </location>
</feature>
<feature type="compositionally biased region" description="Basic and acidic residues" evidence="2">
    <location>
        <begin position="176"/>
        <end position="186"/>
    </location>
</feature>
<feature type="compositionally biased region" description="Polar residues" evidence="2">
    <location>
        <begin position="880"/>
        <end position="889"/>
    </location>
</feature>
<comment type="caution">
    <text evidence="3">The sequence shown here is derived from an EMBL/GenBank/DDBJ whole genome shotgun (WGS) entry which is preliminary data.</text>
</comment>
<feature type="region of interest" description="Disordered" evidence="2">
    <location>
        <begin position="1"/>
        <end position="105"/>
    </location>
</feature>
<dbReference type="OrthoDB" id="4188028at2759"/>
<keyword evidence="4" id="KW-1185">Reference proteome</keyword>
<feature type="region of interest" description="Disordered" evidence="2">
    <location>
        <begin position="222"/>
        <end position="368"/>
    </location>
</feature>
<dbReference type="STRING" id="1507870.A0A1V8SL40"/>
<accession>A0A1V8SL40</accession>
<organism evidence="3 4">
    <name type="scientific">Cryoendolithus antarcticus</name>
    <dbReference type="NCBI Taxonomy" id="1507870"/>
    <lineage>
        <taxon>Eukaryota</taxon>
        <taxon>Fungi</taxon>
        <taxon>Dikarya</taxon>
        <taxon>Ascomycota</taxon>
        <taxon>Pezizomycotina</taxon>
        <taxon>Dothideomycetes</taxon>
        <taxon>Dothideomycetidae</taxon>
        <taxon>Cladosporiales</taxon>
        <taxon>Cladosporiaceae</taxon>
        <taxon>Cryoendolithus</taxon>
    </lineage>
</organism>
<feature type="compositionally biased region" description="Basic and acidic residues" evidence="2">
    <location>
        <begin position="930"/>
        <end position="950"/>
    </location>
</feature>
<dbReference type="EMBL" id="NAJO01000039">
    <property type="protein sequence ID" value="OQN99591.1"/>
    <property type="molecule type" value="Genomic_DNA"/>
</dbReference>
<proteinExistence type="predicted"/>
<gene>
    <name evidence="3" type="ORF">B0A48_14733</name>
</gene>
<feature type="region of interest" description="Disordered" evidence="2">
    <location>
        <begin position="399"/>
        <end position="425"/>
    </location>
</feature>
<evidence type="ECO:0000256" key="2">
    <source>
        <dbReference type="SAM" id="MobiDB-lite"/>
    </source>
</evidence>
<feature type="compositionally biased region" description="Polar residues" evidence="2">
    <location>
        <begin position="778"/>
        <end position="787"/>
    </location>
</feature>
<feature type="region of interest" description="Disordered" evidence="2">
    <location>
        <begin position="874"/>
        <end position="973"/>
    </location>
</feature>
<feature type="compositionally biased region" description="Basic residues" evidence="2">
    <location>
        <begin position="951"/>
        <end position="960"/>
    </location>
</feature>
<sequence length="1088" mass="119705">MSTRRSTGRLPSMPMHMTTRKAGKSNSSDDVSPKSQLSIQSNGTGRASLNGSSPLREIDSTTKPASRRRTDKTRPVDPDELMFISSSESGGEQDGSGPFVAGNAEPGTIEDIMKALGSDDDVGDVEESSGSELDDVGVDHLEHTQPVQPTASRHRESRASSASLFVSENSNQPVEDLYRSEEARTSEKRRRYAAANGDNVLDEETGVFTPYGPVKTAAEVDKRYQEHDEGDWLETYSPDFSDEAPSLSLDKAMAKQSQQQLSPEAASLRASLHDDGDADIAANDEPLNTQSGASAPNFRHHTATPSSHVADELKFVRDDEDEDNLETDFDTPKAAIPTTIAPDALDDYSDGEEDEEPLSPPAPDTASHNTVVAKTVPELQNDDSDEDSQDDLPIAARVRSTRSSNAVQSAQHSASKPTAHQDGVTTKARNVGGRRRANHAIPLVEAAMRRQLEIKQMYRAIVRPLKICLGDLAQKSLDELETDEQAHLVDPEYMTVMAGLNGKFQRRKTQLLAAQEKNREQLKERYLAEISAKQASVRSLIDELKEQQLARLEYDTINIVRASQLQLPRLHETEDEDGVLAQPRRRASKTKPSVTVDPRYDSRSRRTLEMERRVEDLEQRTKMGEALGAFKAQPDQTFSVMDRTSRDAATERKRNVEGTTMLARAAAEVQLKDTAPFLKNNPPPPTKQDLAALQVLADLATRPGLLPPLPKAVNPRHRALQPPSGPSYAHSLLNAPSPRPTQPQAQPYRQHRRKTSNIADTPLTPIITGASLISISEKTETSQSAINQAPPPRALKAPAAKPASQSATPAEPRAADYGSIHPDRLRLMSEQQSAGSEIGVTDDALKDDFPDREYTQHDAVKDLMAGADKWQRGDARRNTYDSGDNNTLKYSVVDEGVPPPREWSRSLEPDDSGSVQVLSSAPKSRHSRKTNVDERHGLTRKDLRDQAAERRLHKHQHRRATTGGSINRTPQPPPMPFTMAPQLPQRPNSVFPTFANAPTAMPVNHFGGGMSMQPGQGFFYTPQPQMQPMPMQMPMGMPMGPFGFGNGRGYMPVLQPPLPRSQGGTAEQWAYFFSNMPGVDPHRYQGWQ</sequence>
<dbReference type="InParanoid" id="A0A1V8SL40"/>
<dbReference type="AlphaFoldDB" id="A0A1V8SL40"/>
<feature type="compositionally biased region" description="Acidic residues" evidence="2">
    <location>
        <begin position="318"/>
        <end position="329"/>
    </location>
</feature>
<reference evidence="4" key="1">
    <citation type="submission" date="2017-03" db="EMBL/GenBank/DDBJ databases">
        <title>Genomes of endolithic fungi from Antarctica.</title>
        <authorList>
            <person name="Coleine C."/>
            <person name="Masonjones S."/>
            <person name="Stajich J.E."/>
        </authorList>
    </citation>
    <scope>NUCLEOTIDE SEQUENCE [LARGE SCALE GENOMIC DNA]</scope>
    <source>
        <strain evidence="4">CCFEE 5527</strain>
    </source>
</reference>
<feature type="compositionally biased region" description="Acidic residues" evidence="2">
    <location>
        <begin position="119"/>
        <end position="136"/>
    </location>
</feature>
<feature type="compositionally biased region" description="Low complexity" evidence="2">
    <location>
        <begin position="794"/>
        <end position="810"/>
    </location>
</feature>
<feature type="compositionally biased region" description="Acidic residues" evidence="2">
    <location>
        <begin position="344"/>
        <end position="357"/>
    </location>
</feature>
<feature type="region of interest" description="Disordered" evidence="2">
    <location>
        <begin position="119"/>
        <end position="190"/>
    </location>
</feature>